<evidence type="ECO:0000256" key="8">
    <source>
        <dbReference type="RuleBase" id="RU365092"/>
    </source>
</evidence>
<dbReference type="PANTHER" id="PTHR30003">
    <property type="entry name" value="L-LACTATE PERMEASE"/>
    <property type="match status" value="1"/>
</dbReference>
<dbReference type="RefSeq" id="WP_272139093.1">
    <property type="nucleotide sequence ID" value="NZ_JAQLOI010000003.1"/>
</dbReference>
<evidence type="ECO:0000256" key="5">
    <source>
        <dbReference type="ARBA" id="ARBA00022692"/>
    </source>
</evidence>
<evidence type="ECO:0000313" key="10">
    <source>
        <dbReference type="Proteomes" id="UP001210678"/>
    </source>
</evidence>
<keyword evidence="8" id="KW-0997">Cell inner membrane</keyword>
<comment type="subcellular location">
    <subcellularLocation>
        <location evidence="8">Cell inner membrane</location>
        <topology evidence="8">Multi-pass membrane protein</topology>
    </subcellularLocation>
    <subcellularLocation>
        <location evidence="1">Cell membrane</location>
        <topology evidence="1">Multi-pass membrane protein</topology>
    </subcellularLocation>
</comment>
<evidence type="ECO:0000256" key="1">
    <source>
        <dbReference type="ARBA" id="ARBA00004651"/>
    </source>
</evidence>
<evidence type="ECO:0000313" key="9">
    <source>
        <dbReference type="EMBL" id="MDB1125408.1"/>
    </source>
</evidence>
<evidence type="ECO:0000256" key="4">
    <source>
        <dbReference type="ARBA" id="ARBA00022475"/>
    </source>
</evidence>
<dbReference type="NCBIfam" id="TIGR00795">
    <property type="entry name" value="lctP"/>
    <property type="match status" value="1"/>
</dbReference>
<keyword evidence="6 8" id="KW-1133">Transmembrane helix</keyword>
<feature type="transmembrane region" description="Helical" evidence="8">
    <location>
        <begin position="239"/>
        <end position="260"/>
    </location>
</feature>
<sequence>MTTLLISVTPIILLIWMMTKKNGIPSHIALPITALLVGILQYFHFNTDFTLISANVIAGSLSAITPISIVAGAILVNRLTFLSGAEATIRSWLEGISKNQVAQLMIIGWAFAFMIEGASGFGTPAAIAAPILVGLGFPPLKVAMLALVMNSVPVSFGAVGTPTWFGFSNLGLDMETLQEAGKVSALIHLIAAFVIPPMALRFVVKWQEIRKNYLFVLLSTLSCTVPYFLIAQWNYEFPALVGGAIGLLLSVLIAKAQIGLGKEEGQTEDIQKTTVTGAQVFKAMTPTLLLILILVVTRIKQFGLKAMLTDNTEMFTLSFGPLGDFSVSNALILKLSHILGTDVGWAYKTLYVPAAIPFLLVALISIPVFNLQRNVVKQMFAETANRIKMPFIALVGALIMVKLMMTGDSNSPIMVTGQAFSDLMGSSWQYVAAYLGALGAFFSGSATVSNLTFGAIQQTIAINVGISQTTILGLQSVGGAMGNMVCINNIIAVSTILGIANKEGYIIKRTVKPMIVYGIVAAIVSTFI</sequence>
<evidence type="ECO:0000256" key="3">
    <source>
        <dbReference type="ARBA" id="ARBA00022448"/>
    </source>
</evidence>
<feature type="transmembrane region" description="Helical" evidence="8">
    <location>
        <begin position="185"/>
        <end position="204"/>
    </location>
</feature>
<keyword evidence="4" id="KW-1003">Cell membrane</keyword>
<keyword evidence="7 8" id="KW-0472">Membrane</keyword>
<feature type="transmembrane region" description="Helical" evidence="8">
    <location>
        <begin position="51"/>
        <end position="76"/>
    </location>
</feature>
<protein>
    <recommendedName>
        <fullName evidence="8">L-lactate permease</fullName>
    </recommendedName>
</protein>
<feature type="transmembrane region" description="Helical" evidence="8">
    <location>
        <begin position="213"/>
        <end position="233"/>
    </location>
</feature>
<evidence type="ECO:0000256" key="6">
    <source>
        <dbReference type="ARBA" id="ARBA00022989"/>
    </source>
</evidence>
<name>A0ABT4YUZ5_9VIBR</name>
<dbReference type="InterPro" id="IPR003804">
    <property type="entry name" value="Lactate_perm"/>
</dbReference>
<reference evidence="9 10" key="1">
    <citation type="submission" date="2023-01" db="EMBL/GenBank/DDBJ databases">
        <title>Vibrio sp. KJ40-1 sp.nov, isolated from marine algae.</title>
        <authorList>
            <person name="Butt M."/>
            <person name="Kim J.M.J."/>
            <person name="Jeon C.O.C."/>
        </authorList>
    </citation>
    <scope>NUCLEOTIDE SEQUENCE [LARGE SCALE GENOMIC DNA]</scope>
    <source>
        <strain evidence="9 10">KJ40-1</strain>
    </source>
</reference>
<feature type="transmembrane region" description="Helical" evidence="8">
    <location>
        <begin position="121"/>
        <end position="137"/>
    </location>
</feature>
<feature type="transmembrane region" description="Helical" evidence="8">
    <location>
        <begin position="280"/>
        <end position="299"/>
    </location>
</feature>
<evidence type="ECO:0000256" key="7">
    <source>
        <dbReference type="ARBA" id="ARBA00023136"/>
    </source>
</evidence>
<keyword evidence="3 8" id="KW-0813">Transport</keyword>
<feature type="transmembrane region" description="Helical" evidence="8">
    <location>
        <begin position="350"/>
        <end position="369"/>
    </location>
</feature>
<keyword evidence="10" id="KW-1185">Reference proteome</keyword>
<gene>
    <name evidence="9" type="ORF">PGX00_17820</name>
</gene>
<dbReference type="Proteomes" id="UP001210678">
    <property type="component" value="Unassembled WGS sequence"/>
</dbReference>
<evidence type="ECO:0000256" key="2">
    <source>
        <dbReference type="ARBA" id="ARBA00010100"/>
    </source>
</evidence>
<proteinExistence type="inferred from homology"/>
<feature type="transmembrane region" description="Helical" evidence="8">
    <location>
        <begin position="144"/>
        <end position="165"/>
    </location>
</feature>
<feature type="transmembrane region" description="Helical" evidence="8">
    <location>
        <begin position="27"/>
        <end position="45"/>
    </location>
</feature>
<dbReference type="Pfam" id="PF02652">
    <property type="entry name" value="Lactate_perm"/>
    <property type="match status" value="1"/>
</dbReference>
<dbReference type="PANTHER" id="PTHR30003:SF0">
    <property type="entry name" value="GLYCOLATE PERMEASE GLCA-RELATED"/>
    <property type="match status" value="1"/>
</dbReference>
<comment type="similarity">
    <text evidence="2 8">Belongs to the lactate permease family.</text>
</comment>
<accession>A0ABT4YUZ5</accession>
<feature type="transmembrane region" description="Helical" evidence="8">
    <location>
        <begin position="389"/>
        <end position="407"/>
    </location>
</feature>
<feature type="transmembrane region" description="Helical" evidence="8">
    <location>
        <begin position="427"/>
        <end position="448"/>
    </location>
</feature>
<dbReference type="EMBL" id="JAQLOI010000003">
    <property type="protein sequence ID" value="MDB1125408.1"/>
    <property type="molecule type" value="Genomic_DNA"/>
</dbReference>
<organism evidence="9 10">
    <name type="scientific">Vibrio algarum</name>
    <dbReference type="NCBI Taxonomy" id="3020714"/>
    <lineage>
        <taxon>Bacteria</taxon>
        <taxon>Pseudomonadati</taxon>
        <taxon>Pseudomonadota</taxon>
        <taxon>Gammaproteobacteria</taxon>
        <taxon>Vibrionales</taxon>
        <taxon>Vibrionaceae</taxon>
        <taxon>Vibrio</taxon>
    </lineage>
</organism>
<comment type="caution">
    <text evidence="9">The sequence shown here is derived from an EMBL/GenBank/DDBJ whole genome shotgun (WGS) entry which is preliminary data.</text>
</comment>
<comment type="function">
    <text evidence="8">Uptake of L-lactate across the membrane. Can also transport D-lactate and glycolate.</text>
</comment>
<keyword evidence="5 8" id="KW-0812">Transmembrane</keyword>